<organism evidence="2">
    <name type="scientific">Ignisphaera aggregans</name>
    <dbReference type="NCBI Taxonomy" id="334771"/>
    <lineage>
        <taxon>Archaea</taxon>
        <taxon>Thermoproteota</taxon>
        <taxon>Thermoprotei</taxon>
        <taxon>Desulfurococcales</taxon>
        <taxon>Desulfurococcaceae</taxon>
        <taxon>Ignisphaera</taxon>
    </lineage>
</organism>
<dbReference type="Gene3D" id="3.40.190.10">
    <property type="entry name" value="Periplasmic binding protein-like II"/>
    <property type="match status" value="1"/>
</dbReference>
<dbReference type="AlphaFoldDB" id="A0A832FNY3"/>
<gene>
    <name evidence="2" type="ORF">ENU41_00645</name>
</gene>
<protein>
    <submittedName>
        <fullName evidence="2">MarR family transcriptional regulator</fullName>
    </submittedName>
</protein>
<dbReference type="InterPro" id="IPR000835">
    <property type="entry name" value="HTH_MarR-typ"/>
</dbReference>
<dbReference type="EMBL" id="DTCK01000008">
    <property type="protein sequence ID" value="HGQ35174.1"/>
    <property type="molecule type" value="Genomic_DNA"/>
</dbReference>
<dbReference type="InterPro" id="IPR011991">
    <property type="entry name" value="ArsR-like_HTH"/>
</dbReference>
<proteinExistence type="predicted"/>
<dbReference type="Pfam" id="PF12802">
    <property type="entry name" value="MarR_2"/>
    <property type="match status" value="1"/>
</dbReference>
<dbReference type="Gene3D" id="1.10.10.10">
    <property type="entry name" value="Winged helix-like DNA-binding domain superfamily/Winged helix DNA-binding domain"/>
    <property type="match status" value="1"/>
</dbReference>
<dbReference type="SUPFAM" id="SSF46785">
    <property type="entry name" value="Winged helix' DNA-binding domain"/>
    <property type="match status" value="1"/>
</dbReference>
<dbReference type="SUPFAM" id="SSF53850">
    <property type="entry name" value="Periplasmic binding protein-like II"/>
    <property type="match status" value="1"/>
</dbReference>
<reference evidence="2" key="1">
    <citation type="journal article" date="2020" name="mSystems">
        <title>Genome- and Community-Level Interaction Insights into Carbon Utilization and Element Cycling Functions of Hydrothermarchaeota in Hydrothermal Sediment.</title>
        <authorList>
            <person name="Zhou Z."/>
            <person name="Liu Y."/>
            <person name="Xu W."/>
            <person name="Pan J."/>
            <person name="Luo Z.H."/>
            <person name="Li M."/>
        </authorList>
    </citation>
    <scope>NUCLEOTIDE SEQUENCE</scope>
    <source>
        <strain evidence="2">SpSt-667</strain>
    </source>
</reference>
<sequence>MNYIMCRTLSTIAKILEFITKFPEGVPQSQLAKALGVSKSYLSLVLKNLEKQGLVYRIRVGNMILVKPVFVGSLFEFKAKVLKLGIVWSSEYLFLGYFAKLLKEKEGIELIINIYPSALQAVLALIRREVDATLSPMVTQIYGYLLSKGIVIVGGGASGGGYIYEIPHNLSETIISSEISTMDLCRAVALKKKYIYGSTASTRYFSSPREAIAMIRRRLAKYAIVWHPINIDVESAGGKKILGCSELEEVSHCCTFAVTRVLSQDIIERIAQIYMNSIELFNKDKKRFIDWYSATVGIEPSILKKALNEYTYTPELNPKNVSKVIETLGIDVPAKEYLYQVIQI</sequence>
<name>A0A832FNY3_9CREN</name>
<comment type="caution">
    <text evidence="2">The sequence shown here is derived from an EMBL/GenBank/DDBJ whole genome shotgun (WGS) entry which is preliminary data.</text>
</comment>
<dbReference type="InterPro" id="IPR036390">
    <property type="entry name" value="WH_DNA-bd_sf"/>
</dbReference>
<dbReference type="CDD" id="cd00090">
    <property type="entry name" value="HTH_ARSR"/>
    <property type="match status" value="1"/>
</dbReference>
<accession>A0A832FNY3</accession>
<feature type="domain" description="HTH marR-type" evidence="1">
    <location>
        <begin position="15"/>
        <end position="60"/>
    </location>
</feature>
<dbReference type="GO" id="GO:0003700">
    <property type="term" value="F:DNA-binding transcription factor activity"/>
    <property type="evidence" value="ECO:0007669"/>
    <property type="project" value="InterPro"/>
</dbReference>
<dbReference type="InterPro" id="IPR036388">
    <property type="entry name" value="WH-like_DNA-bd_sf"/>
</dbReference>
<evidence type="ECO:0000313" key="2">
    <source>
        <dbReference type="EMBL" id="HGQ35174.1"/>
    </source>
</evidence>
<evidence type="ECO:0000259" key="1">
    <source>
        <dbReference type="Pfam" id="PF12802"/>
    </source>
</evidence>